<sequence>MVSTLIKGMLATAVVIAAAVAGIYIFVASEVFTLVTTGASALLSASGLPVGLALPFALFVSILVAGPLIRYGAKTAIGRPPLLPTLLAAGASAVVGGGWLYVSRDWFFGLNGEPIAYVCPPIYGGANARIQRISIDHYLGGRCEPISRETAAHALALRNASPITALDLSSEAELLALPRFDAEGPLILVGDAVEARAPPRLFKGRVGIDPGTGRWLRPATDQDIGLAIAHLARKREEVEALARSAVKAREAEDQKSRLTARSETDWPRAKHQKKAVEADDEDEDEEVEAERSQPGWGQHFVADIGRNVPLVIVLGNLGDDVKLALSSQLAGGGSFWNERVLRTKNFIPEVAAPLLDNPYRSLRRDSFPPSLTALIVAKPEYQLPNGWWCVSVVRFNISNWSATKQSIAMAI</sequence>
<keyword evidence="2" id="KW-0812">Transmembrane</keyword>
<feature type="region of interest" description="Disordered" evidence="1">
    <location>
        <begin position="245"/>
        <end position="294"/>
    </location>
</feature>
<dbReference type="RefSeq" id="WP_133703886.1">
    <property type="nucleotide sequence ID" value="NZ_SNXS01000015.1"/>
</dbReference>
<evidence type="ECO:0000313" key="4">
    <source>
        <dbReference type="Proteomes" id="UP000295361"/>
    </source>
</evidence>
<dbReference type="Proteomes" id="UP000295361">
    <property type="component" value="Unassembled WGS sequence"/>
</dbReference>
<evidence type="ECO:0000256" key="1">
    <source>
        <dbReference type="SAM" id="MobiDB-lite"/>
    </source>
</evidence>
<dbReference type="AlphaFoldDB" id="A0A4R6QF63"/>
<accession>A0A4R6QF63</accession>
<keyword evidence="2" id="KW-1133">Transmembrane helix</keyword>
<feature type="compositionally biased region" description="Acidic residues" evidence="1">
    <location>
        <begin position="278"/>
        <end position="288"/>
    </location>
</feature>
<evidence type="ECO:0000313" key="3">
    <source>
        <dbReference type="EMBL" id="TDP60646.1"/>
    </source>
</evidence>
<reference evidence="3 4" key="1">
    <citation type="submission" date="2019-03" db="EMBL/GenBank/DDBJ databases">
        <title>Genomic Encyclopedia of Type Strains, Phase IV (KMG-IV): sequencing the most valuable type-strain genomes for metagenomic binning, comparative biology and taxonomic classification.</title>
        <authorList>
            <person name="Goeker M."/>
        </authorList>
    </citation>
    <scope>NUCLEOTIDE SEQUENCE [LARGE SCALE GENOMIC DNA]</scope>
    <source>
        <strain evidence="3 4">DSM 16998</strain>
    </source>
</reference>
<dbReference type="EMBL" id="SNXS01000015">
    <property type="protein sequence ID" value="TDP60646.1"/>
    <property type="molecule type" value="Genomic_DNA"/>
</dbReference>
<feature type="compositionally biased region" description="Basic and acidic residues" evidence="1">
    <location>
        <begin position="247"/>
        <end position="268"/>
    </location>
</feature>
<proteinExistence type="predicted"/>
<keyword evidence="4" id="KW-1185">Reference proteome</keyword>
<organism evidence="3 4">
    <name type="scientific">Roseateles toxinivorans</name>
    <dbReference type="NCBI Taxonomy" id="270368"/>
    <lineage>
        <taxon>Bacteria</taxon>
        <taxon>Pseudomonadati</taxon>
        <taxon>Pseudomonadota</taxon>
        <taxon>Betaproteobacteria</taxon>
        <taxon>Burkholderiales</taxon>
        <taxon>Sphaerotilaceae</taxon>
        <taxon>Roseateles</taxon>
    </lineage>
</organism>
<comment type="caution">
    <text evidence="3">The sequence shown here is derived from an EMBL/GenBank/DDBJ whole genome shotgun (WGS) entry which is preliminary data.</text>
</comment>
<feature type="transmembrane region" description="Helical" evidence="2">
    <location>
        <begin position="47"/>
        <end position="69"/>
    </location>
</feature>
<dbReference type="InParanoid" id="A0A4R6QF63"/>
<evidence type="ECO:0000256" key="2">
    <source>
        <dbReference type="SAM" id="Phobius"/>
    </source>
</evidence>
<feature type="transmembrane region" description="Helical" evidence="2">
    <location>
        <begin position="9"/>
        <end position="27"/>
    </location>
</feature>
<feature type="transmembrane region" description="Helical" evidence="2">
    <location>
        <begin position="81"/>
        <end position="102"/>
    </location>
</feature>
<protein>
    <submittedName>
        <fullName evidence="3">Uncharacterized protein</fullName>
    </submittedName>
</protein>
<name>A0A4R6QF63_9BURK</name>
<keyword evidence="2" id="KW-0472">Membrane</keyword>
<gene>
    <name evidence="3" type="ORF">DES47_11568</name>
</gene>